<dbReference type="EC" id="3.2.1.89" evidence="4"/>
<organism evidence="5 6">
    <name type="scientific">Roseburia hominis (strain DSM 16839 / JCM 17582 / NCIMB 14029 / A2-183)</name>
    <dbReference type="NCBI Taxonomy" id="585394"/>
    <lineage>
        <taxon>Bacteria</taxon>
        <taxon>Bacillati</taxon>
        <taxon>Bacillota</taxon>
        <taxon>Clostridia</taxon>
        <taxon>Lachnospirales</taxon>
        <taxon>Lachnospiraceae</taxon>
        <taxon>Roseburia</taxon>
    </lineage>
</organism>
<dbReference type="InterPro" id="IPR011683">
    <property type="entry name" value="Glyco_hydro_53"/>
</dbReference>
<evidence type="ECO:0000313" key="6">
    <source>
        <dbReference type="Proteomes" id="UP000008178"/>
    </source>
</evidence>
<dbReference type="BioCyc" id="RHOM585394:G1H02-2142-MONOMER"/>
<dbReference type="HOGENOM" id="CLU_1495133_0_0_9"/>
<dbReference type="PANTHER" id="PTHR34983:SF2">
    <property type="entry name" value="ENDO-BETA-1,4-GALACTANASE"/>
    <property type="match status" value="1"/>
</dbReference>
<keyword evidence="2 4" id="KW-0378">Hydrolase</keyword>
<keyword evidence="3 4" id="KW-0326">Glycosidase</keyword>
<dbReference type="Proteomes" id="UP000008178">
    <property type="component" value="Chromosome"/>
</dbReference>
<dbReference type="GO" id="GO:0015926">
    <property type="term" value="F:glucosidase activity"/>
    <property type="evidence" value="ECO:0007669"/>
    <property type="project" value="InterPro"/>
</dbReference>
<dbReference type="Gene3D" id="3.20.20.80">
    <property type="entry name" value="Glycosidases"/>
    <property type="match status" value="1"/>
</dbReference>
<comment type="similarity">
    <text evidence="1 4">Belongs to the glycosyl hydrolase 53 family.</text>
</comment>
<proteinExistence type="inferred from homology"/>
<dbReference type="RefSeq" id="WP_014080276.1">
    <property type="nucleotide sequence ID" value="NC_015977.1"/>
</dbReference>
<dbReference type="GO" id="GO:0031218">
    <property type="term" value="F:arabinogalactan endo-1,4-beta-galactosidase activity"/>
    <property type="evidence" value="ECO:0007669"/>
    <property type="project" value="UniProtKB-EC"/>
</dbReference>
<dbReference type="EMBL" id="CP003040">
    <property type="protein sequence ID" value="AEN97256.1"/>
    <property type="molecule type" value="Genomic_DNA"/>
</dbReference>
<dbReference type="OrthoDB" id="9768786at2"/>
<dbReference type="GO" id="GO:0045490">
    <property type="term" value="P:pectin catabolic process"/>
    <property type="evidence" value="ECO:0007669"/>
    <property type="project" value="TreeGrafter"/>
</dbReference>
<protein>
    <recommendedName>
        <fullName evidence="4">Arabinogalactan endo-beta-1,4-galactanase</fullName>
        <ecNumber evidence="4">3.2.1.89</ecNumber>
    </recommendedName>
</protein>
<keyword evidence="6" id="KW-1185">Reference proteome</keyword>
<dbReference type="AlphaFoldDB" id="G2T3W9"/>
<comment type="catalytic activity">
    <reaction evidence="4">
        <text>The enzyme specifically hydrolyzes (1-&gt;4)-beta-D-galactosidic linkages in type I arabinogalactans.</text>
        <dbReference type="EC" id="3.2.1.89"/>
    </reaction>
</comment>
<keyword evidence="4" id="KW-0732">Signal</keyword>
<evidence type="ECO:0000256" key="3">
    <source>
        <dbReference type="ARBA" id="ARBA00023295"/>
    </source>
</evidence>
<evidence type="ECO:0000256" key="4">
    <source>
        <dbReference type="RuleBase" id="RU361192"/>
    </source>
</evidence>
<feature type="signal peptide" evidence="4">
    <location>
        <begin position="1"/>
        <end position="29"/>
    </location>
</feature>
<evidence type="ECO:0000256" key="2">
    <source>
        <dbReference type="ARBA" id="ARBA00022801"/>
    </source>
</evidence>
<dbReference type="KEGG" id="rho:RHOM_10735"/>
<reference evidence="5 6" key="1">
    <citation type="journal article" date="2015" name="Genome Announc.">
        <title>Complete genome sequence of the human gut symbiont Roseburia hominis.</title>
        <authorList>
            <person name="Travis A.J."/>
            <person name="Kelly D."/>
            <person name="Flint H.J."/>
            <person name="Aminov R.I."/>
        </authorList>
    </citation>
    <scope>NUCLEOTIDE SEQUENCE [LARGE SCALE GENOMIC DNA]</scope>
    <source>
        <strain evidence="6">DSM 16839 / JCM 17582 / NCIMB 14029 / A2-183</strain>
    </source>
</reference>
<dbReference type="PANTHER" id="PTHR34983">
    <property type="entry name" value="ARABINOGALACTAN ENDO-BETA-1,4-GALACTANASE A"/>
    <property type="match status" value="1"/>
</dbReference>
<dbReference type="InterPro" id="IPR017853">
    <property type="entry name" value="GH"/>
</dbReference>
<dbReference type="GeneID" id="93725063"/>
<dbReference type="SUPFAM" id="SSF51445">
    <property type="entry name" value="(Trans)glycosidases"/>
    <property type="match status" value="1"/>
</dbReference>
<dbReference type="eggNOG" id="COG3867">
    <property type="taxonomic scope" value="Bacteria"/>
</dbReference>
<sequence>MRKNKFLSVMAVALAAVQLISASTVTVQASTLTGAVETDDFIRGVDVSTLDMLEDLGAQYYQNNVANDALTILHNNGANYVRLKLWVDPYDEDGNAYGGGNNDYDTTLALAKRAQNLGMNILIDFHLSDFWADPANQIKPKAWEDLSYSELKETLYSYMKTTLNNFASEGIVPDYGTGWK</sequence>
<name>G2T3W9_ROSHA</name>
<accession>G2T3W9</accession>
<evidence type="ECO:0000313" key="5">
    <source>
        <dbReference type="EMBL" id="AEN97256.1"/>
    </source>
</evidence>
<gene>
    <name evidence="5" type="ordered locus">RHOM_10735</name>
</gene>
<evidence type="ECO:0000256" key="1">
    <source>
        <dbReference type="ARBA" id="ARBA00010687"/>
    </source>
</evidence>
<feature type="chain" id="PRO_5005131452" description="Arabinogalactan endo-beta-1,4-galactanase" evidence="4">
    <location>
        <begin position="30"/>
        <end position="180"/>
    </location>
</feature>
<dbReference type="STRING" id="585394.RHOM_10735"/>
<dbReference type="Pfam" id="PF07745">
    <property type="entry name" value="Glyco_hydro_53"/>
    <property type="match status" value="1"/>
</dbReference>